<evidence type="ECO:0000256" key="1">
    <source>
        <dbReference type="ARBA" id="ARBA00004651"/>
    </source>
</evidence>
<dbReference type="PANTHER" id="PTHR34979">
    <property type="entry name" value="INNER MEMBRANE PROTEIN YGAZ"/>
    <property type="match status" value="1"/>
</dbReference>
<evidence type="ECO:0000313" key="10">
    <source>
        <dbReference type="Proteomes" id="UP000234882"/>
    </source>
</evidence>
<proteinExistence type="inferred from homology"/>
<feature type="transmembrane region" description="Helical" evidence="8">
    <location>
        <begin position="186"/>
        <end position="203"/>
    </location>
</feature>
<dbReference type="EMBL" id="CP025583">
    <property type="protein sequence ID" value="AUM75668.1"/>
    <property type="molecule type" value="Genomic_DNA"/>
</dbReference>
<evidence type="ECO:0000256" key="5">
    <source>
        <dbReference type="ARBA" id="ARBA00022692"/>
    </source>
</evidence>
<keyword evidence="7 8" id="KW-0472">Membrane</keyword>
<dbReference type="PANTHER" id="PTHR34979:SF1">
    <property type="entry name" value="INNER MEMBRANE PROTEIN YGAZ"/>
    <property type="match status" value="1"/>
</dbReference>
<keyword evidence="10" id="KW-1185">Reference proteome</keyword>
<evidence type="ECO:0000256" key="4">
    <source>
        <dbReference type="ARBA" id="ARBA00022475"/>
    </source>
</evidence>
<dbReference type="Proteomes" id="UP000234882">
    <property type="component" value="Chromosome"/>
</dbReference>
<comment type="similarity">
    <text evidence="2">Belongs to the AzlC family.</text>
</comment>
<evidence type="ECO:0000256" key="2">
    <source>
        <dbReference type="ARBA" id="ARBA00010735"/>
    </source>
</evidence>
<feature type="transmembrane region" description="Helical" evidence="8">
    <location>
        <begin position="12"/>
        <end position="33"/>
    </location>
</feature>
<accession>A0A2K9MJ62</accession>
<keyword evidence="5 8" id="KW-0812">Transmembrane</keyword>
<evidence type="ECO:0000256" key="6">
    <source>
        <dbReference type="ARBA" id="ARBA00022989"/>
    </source>
</evidence>
<dbReference type="AlphaFoldDB" id="A0A2K9MJ62"/>
<evidence type="ECO:0000256" key="8">
    <source>
        <dbReference type="SAM" id="Phobius"/>
    </source>
</evidence>
<name>A0A2K9MJ62_9RHOB</name>
<evidence type="ECO:0000256" key="7">
    <source>
        <dbReference type="ARBA" id="ARBA00023136"/>
    </source>
</evidence>
<protein>
    <submittedName>
        <fullName evidence="9">Branched-chain amino acid transporter AzlC</fullName>
    </submittedName>
</protein>
<dbReference type="OrthoDB" id="3579489at2"/>
<keyword evidence="6 8" id="KW-1133">Transmembrane helix</keyword>
<comment type="subcellular location">
    <subcellularLocation>
        <location evidence="1">Cell membrane</location>
        <topology evidence="1">Multi-pass membrane protein</topology>
    </subcellularLocation>
</comment>
<feature type="transmembrane region" description="Helical" evidence="8">
    <location>
        <begin position="129"/>
        <end position="149"/>
    </location>
</feature>
<gene>
    <name evidence="9" type="ORF">CYR75_11090</name>
</gene>
<dbReference type="GO" id="GO:1903785">
    <property type="term" value="P:L-valine transmembrane transport"/>
    <property type="evidence" value="ECO:0007669"/>
    <property type="project" value="TreeGrafter"/>
</dbReference>
<sequence>MQSVWHGMVQSLPFLLVMVPFGLLFGVVADAAGYDLAQITGFTVLVLAGASQFTAIQLLSDNAPIWLVLLSSLAVNLRMAMYSASLVPWLGGASQPARMAVAYALVDQTFALSVDYFQNTPQLRMAQRLGYFTGTAILICGSWMLFSLLGATLGRAIPDTIPLDFAVPITFLAMIAPALRSLPHAAAAGVAVVMSLLLVGLPAGVGPMIAALLAMLTGAAVELRLNRQRGAAA</sequence>
<keyword evidence="3" id="KW-0813">Transport</keyword>
<dbReference type="Pfam" id="PF03591">
    <property type="entry name" value="AzlC"/>
    <property type="match status" value="1"/>
</dbReference>
<dbReference type="GO" id="GO:0005886">
    <property type="term" value="C:plasma membrane"/>
    <property type="evidence" value="ECO:0007669"/>
    <property type="project" value="UniProtKB-SubCell"/>
</dbReference>
<evidence type="ECO:0000256" key="3">
    <source>
        <dbReference type="ARBA" id="ARBA00022448"/>
    </source>
</evidence>
<keyword evidence="4" id="KW-1003">Cell membrane</keyword>
<dbReference type="InterPro" id="IPR011606">
    <property type="entry name" value="Brnchd-chn_aa_trnsp_permease"/>
</dbReference>
<dbReference type="KEGG" id="paru:CYR75_11090"/>
<feature type="transmembrane region" description="Helical" evidence="8">
    <location>
        <begin position="161"/>
        <end position="179"/>
    </location>
</feature>
<organism evidence="9 10">
    <name type="scientific">Paracoccus jeotgali</name>
    <dbReference type="NCBI Taxonomy" id="2065379"/>
    <lineage>
        <taxon>Bacteria</taxon>
        <taxon>Pseudomonadati</taxon>
        <taxon>Pseudomonadota</taxon>
        <taxon>Alphaproteobacteria</taxon>
        <taxon>Rhodobacterales</taxon>
        <taxon>Paracoccaceae</taxon>
        <taxon>Paracoccus</taxon>
    </lineage>
</organism>
<reference evidence="10" key="1">
    <citation type="submission" date="2017-12" db="EMBL/GenBank/DDBJ databases">
        <title>Genomic analysis of Paracoccus sp. CBA4604.</title>
        <authorList>
            <person name="Roh S.W."/>
            <person name="Kim J.Y."/>
            <person name="Kim J.S."/>
        </authorList>
    </citation>
    <scope>NUCLEOTIDE SEQUENCE [LARGE SCALE GENOMIC DNA]</scope>
    <source>
        <strain evidence="10">CBA4604</strain>
    </source>
</reference>
<evidence type="ECO:0000313" key="9">
    <source>
        <dbReference type="EMBL" id="AUM75668.1"/>
    </source>
</evidence>